<keyword evidence="1" id="KW-0472">Membrane</keyword>
<reference evidence="2" key="1">
    <citation type="submission" date="2014-11" db="EMBL/GenBank/DDBJ databases">
        <authorList>
            <person name="Amaro Gonzalez C."/>
        </authorList>
    </citation>
    <scope>NUCLEOTIDE SEQUENCE</scope>
</reference>
<protein>
    <submittedName>
        <fullName evidence="2">Uncharacterized protein</fullName>
    </submittedName>
</protein>
<dbReference type="EMBL" id="GBXM01000590">
    <property type="protein sequence ID" value="JAI07988.1"/>
    <property type="molecule type" value="Transcribed_RNA"/>
</dbReference>
<feature type="transmembrane region" description="Helical" evidence="1">
    <location>
        <begin position="12"/>
        <end position="32"/>
    </location>
</feature>
<evidence type="ECO:0000256" key="1">
    <source>
        <dbReference type="SAM" id="Phobius"/>
    </source>
</evidence>
<dbReference type="AlphaFoldDB" id="A0A0E9XZ33"/>
<name>A0A0E9XZ33_ANGAN</name>
<keyword evidence="1" id="KW-0812">Transmembrane</keyword>
<sequence length="46" mass="5491">MLFNQKQCHEKAFALFQISFIIFVTLICHSVSDIYSKCNIRRRHFG</sequence>
<keyword evidence="1" id="KW-1133">Transmembrane helix</keyword>
<accession>A0A0E9XZ33</accession>
<organism evidence="2">
    <name type="scientific">Anguilla anguilla</name>
    <name type="common">European freshwater eel</name>
    <name type="synonym">Muraena anguilla</name>
    <dbReference type="NCBI Taxonomy" id="7936"/>
    <lineage>
        <taxon>Eukaryota</taxon>
        <taxon>Metazoa</taxon>
        <taxon>Chordata</taxon>
        <taxon>Craniata</taxon>
        <taxon>Vertebrata</taxon>
        <taxon>Euteleostomi</taxon>
        <taxon>Actinopterygii</taxon>
        <taxon>Neopterygii</taxon>
        <taxon>Teleostei</taxon>
        <taxon>Anguilliformes</taxon>
        <taxon>Anguillidae</taxon>
        <taxon>Anguilla</taxon>
    </lineage>
</organism>
<reference evidence="2" key="2">
    <citation type="journal article" date="2015" name="Fish Shellfish Immunol.">
        <title>Early steps in the European eel (Anguilla anguilla)-Vibrio vulnificus interaction in the gills: Role of the RtxA13 toxin.</title>
        <authorList>
            <person name="Callol A."/>
            <person name="Pajuelo D."/>
            <person name="Ebbesson L."/>
            <person name="Teles M."/>
            <person name="MacKenzie S."/>
            <person name="Amaro C."/>
        </authorList>
    </citation>
    <scope>NUCLEOTIDE SEQUENCE</scope>
</reference>
<proteinExistence type="predicted"/>
<evidence type="ECO:0000313" key="2">
    <source>
        <dbReference type="EMBL" id="JAI07988.1"/>
    </source>
</evidence>